<evidence type="ECO:0000256" key="1">
    <source>
        <dbReference type="ARBA" id="ARBA00022723"/>
    </source>
</evidence>
<dbReference type="InterPro" id="IPR051829">
    <property type="entry name" value="Multiheme_Cytochr_ET"/>
</dbReference>
<dbReference type="RefSeq" id="WP_151617750.1">
    <property type="nucleotide sequence ID" value="NZ_WBXO01000001.1"/>
</dbReference>
<evidence type="ECO:0000256" key="4">
    <source>
        <dbReference type="PROSITE-ProRule" id="PRU00433"/>
    </source>
</evidence>
<keyword evidence="3 4" id="KW-0408">Iron</keyword>
<feature type="domain" description="Cytochrome c" evidence="5">
    <location>
        <begin position="239"/>
        <end position="332"/>
    </location>
</feature>
<keyword evidence="4" id="KW-0349">Heme</keyword>
<gene>
    <name evidence="6" type="ORF">F9B85_01005</name>
</gene>
<evidence type="ECO:0000313" key="6">
    <source>
        <dbReference type="EMBL" id="KAB2954304.1"/>
    </source>
</evidence>
<dbReference type="AlphaFoldDB" id="A0A6I0EVA5"/>
<protein>
    <recommendedName>
        <fullName evidence="5">Cytochrome c domain-containing protein</fullName>
    </recommendedName>
</protein>
<evidence type="ECO:0000256" key="3">
    <source>
        <dbReference type="ARBA" id="ARBA00023004"/>
    </source>
</evidence>
<dbReference type="OrthoDB" id="9814800at2"/>
<evidence type="ECO:0000259" key="5">
    <source>
        <dbReference type="PROSITE" id="PS51007"/>
    </source>
</evidence>
<dbReference type="SUPFAM" id="SSF48695">
    <property type="entry name" value="Multiheme cytochromes"/>
    <property type="match status" value="1"/>
</dbReference>
<comment type="caution">
    <text evidence="6">The sequence shown here is derived from an EMBL/GenBank/DDBJ whole genome shotgun (WGS) entry which is preliminary data.</text>
</comment>
<keyword evidence="1 4" id="KW-0479">Metal-binding</keyword>
<dbReference type="Pfam" id="PF13435">
    <property type="entry name" value="Cytochrome_C554"/>
    <property type="match status" value="1"/>
</dbReference>
<feature type="domain" description="Cytochrome c" evidence="5">
    <location>
        <begin position="47"/>
        <end position="162"/>
    </location>
</feature>
<dbReference type="Gene3D" id="1.10.1130.10">
    <property type="entry name" value="Flavocytochrome C3, Chain A"/>
    <property type="match status" value="1"/>
</dbReference>
<dbReference type="InterPro" id="IPR023155">
    <property type="entry name" value="Cyt_c-552/4"/>
</dbReference>
<dbReference type="InterPro" id="IPR009056">
    <property type="entry name" value="Cyt_c-like_dom"/>
</dbReference>
<dbReference type="EMBL" id="WBXO01000001">
    <property type="protein sequence ID" value="KAB2954304.1"/>
    <property type="molecule type" value="Genomic_DNA"/>
</dbReference>
<dbReference type="GO" id="GO:0009055">
    <property type="term" value="F:electron transfer activity"/>
    <property type="evidence" value="ECO:0007669"/>
    <property type="project" value="InterPro"/>
</dbReference>
<keyword evidence="7" id="KW-1185">Reference proteome</keyword>
<evidence type="ECO:0000256" key="2">
    <source>
        <dbReference type="ARBA" id="ARBA00022729"/>
    </source>
</evidence>
<keyword evidence="2" id="KW-0732">Signal</keyword>
<reference evidence="6 7" key="1">
    <citation type="submission" date="2019-10" db="EMBL/GenBank/DDBJ databases">
        <title>Whole-genome sequence of the extremophile Heliorestis acidaminivorans DSM 24790.</title>
        <authorList>
            <person name="Kyndt J.A."/>
            <person name="Meyer T.E."/>
        </authorList>
    </citation>
    <scope>NUCLEOTIDE SEQUENCE [LARGE SCALE GENOMIC DNA]</scope>
    <source>
        <strain evidence="6 7">DSM 24790</strain>
    </source>
</reference>
<sequence>MDKNSKKIVLVAFIVVALGLVLTACGVGSLATSTVVTMDIGEIHGTPLAMKGKEGFVGPDECIVCHVNEHKNWEDSWHTQKALWGPSFDTAYNNDIYDWVIQEWDSLETYMILDKKDNNTNYVAVEKVAWEDVDFIIGKTYKQRYMTYYDGEPRQAYLQTTEDGGISWTIDKSVVVEFPGNKERAGYKFLAIETRPKEGSLNNNNYGEFRSWQERCISCHTTGFDPDAWNQAKADFVAGEREDLRDIFVADIRVSCESCHGPGQAHVNDPIAGNIINPRTIEETEQRLLVCQQCHTRTSTNTMYGNGANDNRGLVLGEHTYEDVMSYVRPAWGTGNRNVAPDGKGRRGHQQDMDIMLSYYINGPRSNHARLACFDCHNAHRVGTNIDFPQTYVKPEMTCFTCHGSRSEDFMSVLNGAEGWPSYGFDNWGSLGGRSGTKQHVFNYDEEGRAFGLTPEQYVWAVRKDATDLKDPKSWESIWPWEKNSYAKGRQTYTGPEPWKVH</sequence>
<dbReference type="GO" id="GO:0046872">
    <property type="term" value="F:metal ion binding"/>
    <property type="evidence" value="ECO:0007669"/>
    <property type="project" value="UniProtKB-KW"/>
</dbReference>
<dbReference type="PROSITE" id="PS51007">
    <property type="entry name" value="CYTC"/>
    <property type="match status" value="2"/>
</dbReference>
<dbReference type="InterPro" id="IPR036280">
    <property type="entry name" value="Multihaem_cyt_sf"/>
</dbReference>
<proteinExistence type="predicted"/>
<evidence type="ECO:0000313" key="7">
    <source>
        <dbReference type="Proteomes" id="UP000468766"/>
    </source>
</evidence>
<name>A0A6I0EVA5_9FIRM</name>
<accession>A0A6I0EVA5</accession>
<dbReference type="GO" id="GO:0020037">
    <property type="term" value="F:heme binding"/>
    <property type="evidence" value="ECO:0007669"/>
    <property type="project" value="InterPro"/>
</dbReference>
<dbReference type="PROSITE" id="PS51257">
    <property type="entry name" value="PROKAR_LIPOPROTEIN"/>
    <property type="match status" value="1"/>
</dbReference>
<dbReference type="Proteomes" id="UP000468766">
    <property type="component" value="Unassembled WGS sequence"/>
</dbReference>
<dbReference type="PANTHER" id="PTHR35038">
    <property type="entry name" value="DISSIMILATORY SULFITE REDUCTASE SIRA"/>
    <property type="match status" value="1"/>
</dbReference>
<dbReference type="PANTHER" id="PTHR35038:SF8">
    <property type="entry name" value="C-TYPE POLYHEME CYTOCHROME OMCC"/>
    <property type="match status" value="1"/>
</dbReference>
<organism evidence="6 7">
    <name type="scientific">Heliorestis acidaminivorans</name>
    <dbReference type="NCBI Taxonomy" id="553427"/>
    <lineage>
        <taxon>Bacteria</taxon>
        <taxon>Bacillati</taxon>
        <taxon>Bacillota</taxon>
        <taxon>Clostridia</taxon>
        <taxon>Eubacteriales</taxon>
        <taxon>Heliobacteriaceae</taxon>
        <taxon>Heliorestis</taxon>
    </lineage>
</organism>